<feature type="transmembrane region" description="Helical" evidence="6">
    <location>
        <begin position="266"/>
        <end position="285"/>
    </location>
</feature>
<dbReference type="Proteomes" id="UP000009080">
    <property type="component" value="Chromosome"/>
</dbReference>
<sequence>MIKLWESLWSGKFWLLGITALFILCGVLFSLSLPNMYESKGVYGISQDDGVAKNMSGQLGGLAAIAGINLGAGGQNKINHAVVLGQSWPFWDELIRTHNLKPLVFGVKEWDRARDKFVWDEDIYLVDEQKWIRKPPSGKEAEPSSYEVFDKIIDFVEIKFDASTGLLSIKVKHYSPHVAKEWVEMIVEKLNGDFRDRDIVKAEKNIGYLQEKIDETKIAELKTVFYNMVEAQTKTLMLARVDEDYLVEPVIMPMVAESPVSPVRKLIVVLFAVVGGMFSLLFLFVKNIFSKRY</sequence>
<proteinExistence type="predicted"/>
<evidence type="ECO:0000256" key="3">
    <source>
        <dbReference type="ARBA" id="ARBA00022692"/>
    </source>
</evidence>
<evidence type="ECO:0000256" key="5">
    <source>
        <dbReference type="ARBA" id="ARBA00023136"/>
    </source>
</evidence>
<dbReference type="PANTHER" id="PTHR32309:SF13">
    <property type="entry name" value="FERRIC ENTEROBACTIN TRANSPORT PROTEIN FEPE"/>
    <property type="match status" value="1"/>
</dbReference>
<evidence type="ECO:0000313" key="8">
    <source>
        <dbReference type="EMBL" id="ACR11038.1"/>
    </source>
</evidence>
<feature type="transmembrane region" description="Helical" evidence="6">
    <location>
        <begin position="12"/>
        <end position="33"/>
    </location>
</feature>
<organism evidence="8 9">
    <name type="scientific">Teredinibacter turnerae (strain ATCC 39867 / T7901)</name>
    <dbReference type="NCBI Taxonomy" id="377629"/>
    <lineage>
        <taxon>Bacteria</taxon>
        <taxon>Pseudomonadati</taxon>
        <taxon>Pseudomonadota</taxon>
        <taxon>Gammaproteobacteria</taxon>
        <taxon>Cellvibrionales</taxon>
        <taxon>Cellvibrionaceae</taxon>
        <taxon>Teredinibacter</taxon>
    </lineage>
</organism>
<reference evidence="8 9" key="1">
    <citation type="journal article" date="2009" name="PLoS ONE">
        <title>The complete genome of Teredinibacter turnerae T7901: an intracellular endosymbiont of marine wood-boring bivalves (shipworms).</title>
        <authorList>
            <person name="Yang J.C."/>
            <person name="Madupu R."/>
            <person name="Durkin A.S."/>
            <person name="Ekborg N.A."/>
            <person name="Pedamallu C.S."/>
            <person name="Hostetler J.B."/>
            <person name="Radune D."/>
            <person name="Toms B.S."/>
            <person name="Henrissat B."/>
            <person name="Coutinho P.M."/>
            <person name="Schwarz S."/>
            <person name="Field L."/>
            <person name="Trindade-Silva A.E."/>
            <person name="Soares C.A.G."/>
            <person name="Elshahawi S."/>
            <person name="Hanora A."/>
            <person name="Schmidt E.W."/>
            <person name="Haygood M.G."/>
            <person name="Posfai J."/>
            <person name="Benner J."/>
            <person name="Madinger C."/>
            <person name="Nove J."/>
            <person name="Anton B."/>
            <person name="Chaudhary K."/>
            <person name="Foster J."/>
            <person name="Holman A."/>
            <person name="Kumar S."/>
            <person name="Lessard P.A."/>
            <person name="Luyten Y.A."/>
            <person name="Slatko B."/>
            <person name="Wood N."/>
            <person name="Wu B."/>
            <person name="Teplitski M."/>
            <person name="Mougous J.D."/>
            <person name="Ward N."/>
            <person name="Eisen J.A."/>
            <person name="Badger J.H."/>
            <person name="Distel D.L."/>
        </authorList>
    </citation>
    <scope>NUCLEOTIDE SEQUENCE [LARGE SCALE GENOMIC DNA]</scope>
    <source>
        <strain evidence="9">ATCC 39867 / T7901</strain>
    </source>
</reference>
<evidence type="ECO:0000256" key="6">
    <source>
        <dbReference type="SAM" id="Phobius"/>
    </source>
</evidence>
<dbReference type="InterPro" id="IPR050445">
    <property type="entry name" value="Bact_polysacc_biosynth/exp"/>
</dbReference>
<dbReference type="AlphaFoldDB" id="C5BSK8"/>
<dbReference type="EMBL" id="CP001614">
    <property type="protein sequence ID" value="ACR11038.1"/>
    <property type="molecule type" value="Genomic_DNA"/>
</dbReference>
<evidence type="ECO:0000256" key="4">
    <source>
        <dbReference type="ARBA" id="ARBA00022989"/>
    </source>
</evidence>
<keyword evidence="5 6" id="KW-0472">Membrane</keyword>
<keyword evidence="4 6" id="KW-1133">Transmembrane helix</keyword>
<keyword evidence="2" id="KW-1003">Cell membrane</keyword>
<dbReference type="PANTHER" id="PTHR32309">
    <property type="entry name" value="TYROSINE-PROTEIN KINASE"/>
    <property type="match status" value="1"/>
</dbReference>
<dbReference type="HOGENOM" id="CLU_074107_0_0_6"/>
<accession>C5BSK8</accession>
<dbReference type="GO" id="GO:0004713">
    <property type="term" value="F:protein tyrosine kinase activity"/>
    <property type="evidence" value="ECO:0007669"/>
    <property type="project" value="TreeGrafter"/>
</dbReference>
<evidence type="ECO:0000256" key="2">
    <source>
        <dbReference type="ARBA" id="ARBA00022475"/>
    </source>
</evidence>
<evidence type="ECO:0000256" key="1">
    <source>
        <dbReference type="ARBA" id="ARBA00004651"/>
    </source>
</evidence>
<dbReference type="KEGG" id="ttu:TERTU_1402"/>
<dbReference type="GO" id="GO:0005886">
    <property type="term" value="C:plasma membrane"/>
    <property type="evidence" value="ECO:0007669"/>
    <property type="project" value="UniProtKB-SubCell"/>
</dbReference>
<protein>
    <submittedName>
        <fullName evidence="8">Chain length determinant protein</fullName>
    </submittedName>
</protein>
<evidence type="ECO:0000313" key="9">
    <source>
        <dbReference type="Proteomes" id="UP000009080"/>
    </source>
</evidence>
<keyword evidence="9" id="KW-1185">Reference proteome</keyword>
<evidence type="ECO:0000259" key="7">
    <source>
        <dbReference type="Pfam" id="PF02706"/>
    </source>
</evidence>
<dbReference type="Pfam" id="PF02706">
    <property type="entry name" value="Wzz"/>
    <property type="match status" value="1"/>
</dbReference>
<name>C5BSK8_TERTT</name>
<dbReference type="eggNOG" id="COG3206">
    <property type="taxonomic scope" value="Bacteria"/>
</dbReference>
<comment type="subcellular location">
    <subcellularLocation>
        <location evidence="1">Cell membrane</location>
        <topology evidence="1">Multi-pass membrane protein</topology>
    </subcellularLocation>
</comment>
<dbReference type="STRING" id="377629.TERTU_1402"/>
<gene>
    <name evidence="8" type="ordered locus">TERTU_1402</name>
</gene>
<keyword evidence="3 6" id="KW-0812">Transmembrane</keyword>
<feature type="domain" description="Polysaccharide chain length determinant N-terminal" evidence="7">
    <location>
        <begin position="2"/>
        <end position="50"/>
    </location>
</feature>
<dbReference type="InterPro" id="IPR003856">
    <property type="entry name" value="LPS_length_determ_N"/>
</dbReference>